<dbReference type="RefSeq" id="WP_405341154.1">
    <property type="nucleotide sequence ID" value="NZ_JBANFI010000009.1"/>
</dbReference>
<organism evidence="7 8">
    <name type="scientific">Marinospirillum alkalitolerans</name>
    <dbReference type="NCBI Taxonomy" id="3123374"/>
    <lineage>
        <taxon>Bacteria</taxon>
        <taxon>Pseudomonadati</taxon>
        <taxon>Pseudomonadota</taxon>
        <taxon>Gammaproteobacteria</taxon>
        <taxon>Oceanospirillales</taxon>
        <taxon>Oceanospirillaceae</taxon>
        <taxon>Marinospirillum</taxon>
    </lineage>
</organism>
<evidence type="ECO:0000313" key="8">
    <source>
        <dbReference type="Proteomes" id="UP001621714"/>
    </source>
</evidence>
<feature type="transmembrane region" description="Helical" evidence="6">
    <location>
        <begin position="142"/>
        <end position="166"/>
    </location>
</feature>
<evidence type="ECO:0000256" key="1">
    <source>
        <dbReference type="ARBA" id="ARBA00004141"/>
    </source>
</evidence>
<dbReference type="Pfam" id="PF00654">
    <property type="entry name" value="Voltage_CLC"/>
    <property type="match status" value="1"/>
</dbReference>
<dbReference type="PANTHER" id="PTHR43427:SF12">
    <property type="entry name" value="CHLORIDE TRANSPORTER"/>
    <property type="match status" value="1"/>
</dbReference>
<keyword evidence="8" id="KW-1185">Reference proteome</keyword>
<feature type="transmembrane region" description="Helical" evidence="6">
    <location>
        <begin position="256"/>
        <end position="279"/>
    </location>
</feature>
<accession>A0ABW8PZN1</accession>
<dbReference type="PANTHER" id="PTHR43427">
    <property type="entry name" value="CHLORIDE CHANNEL PROTEIN CLC-E"/>
    <property type="match status" value="1"/>
</dbReference>
<comment type="caution">
    <text evidence="7">The sequence shown here is derived from an EMBL/GenBank/DDBJ whole genome shotgun (WGS) entry which is preliminary data.</text>
</comment>
<evidence type="ECO:0000313" key="7">
    <source>
        <dbReference type="EMBL" id="MFK7161740.1"/>
    </source>
</evidence>
<feature type="transmembrane region" description="Helical" evidence="6">
    <location>
        <begin position="364"/>
        <end position="387"/>
    </location>
</feature>
<reference evidence="7 8" key="1">
    <citation type="submission" date="2024-02" db="EMBL/GenBank/DDBJ databases">
        <title>Marinospirillum sp. MEB 164 isolated from Lonar lake sediment.</title>
        <authorList>
            <person name="Joshi A."/>
            <person name="Thite S."/>
        </authorList>
    </citation>
    <scope>NUCLEOTIDE SEQUENCE [LARGE SCALE GENOMIC DNA]</scope>
    <source>
        <strain evidence="7 8">MEB164</strain>
    </source>
</reference>
<proteinExistence type="predicted"/>
<keyword evidence="5" id="KW-0407">Ion channel</keyword>
<keyword evidence="3 6" id="KW-1133">Transmembrane helix</keyword>
<feature type="transmembrane region" description="Helical" evidence="6">
    <location>
        <begin position="12"/>
        <end position="32"/>
    </location>
</feature>
<name>A0ABW8PZN1_9GAMM</name>
<dbReference type="InterPro" id="IPR014743">
    <property type="entry name" value="Cl-channel_core"/>
</dbReference>
<dbReference type="Proteomes" id="UP001621714">
    <property type="component" value="Unassembled WGS sequence"/>
</dbReference>
<keyword evidence="4 6" id="KW-0472">Membrane</keyword>
<keyword evidence="5" id="KW-0813">Transport</keyword>
<feature type="transmembrane region" description="Helical" evidence="6">
    <location>
        <begin position="44"/>
        <end position="61"/>
    </location>
</feature>
<dbReference type="Gene3D" id="1.10.3080.10">
    <property type="entry name" value="Clc chloride channel"/>
    <property type="match status" value="1"/>
</dbReference>
<gene>
    <name evidence="7" type="ORF">V6U78_11900</name>
</gene>
<evidence type="ECO:0000256" key="5">
    <source>
        <dbReference type="ARBA" id="ARBA00023303"/>
    </source>
</evidence>
<feature type="transmembrane region" description="Helical" evidence="6">
    <location>
        <begin position="332"/>
        <end position="352"/>
    </location>
</feature>
<evidence type="ECO:0000256" key="6">
    <source>
        <dbReference type="SAM" id="Phobius"/>
    </source>
</evidence>
<dbReference type="InterPro" id="IPR001807">
    <property type="entry name" value="ClC"/>
</dbReference>
<sequence>MSRIKAGLHWLAVWLLLVLLVGSCGAFFLWSLEAVTAQRLAHPWLLWLLPLAGGLVSWVYWRWGGEVEAGHHLLLRKADEGAPVASKPVPLRMLPLILGGTLVSHLFGASVGREGTALQMGGAVADQLRLGRVWTAMDRRRLMLMGISAGFGAVFGTPWAAAIFALEIAYRRRFEGLTLIACLLSAWGADQVAQAWGATHPHEAVHLFGSWTVWLWGQLLVAALGFGLFARLFLLACQGLAGWMQRSIHFPPLRPVLGGSLLVLLVMTLGGEAYLGLSLPLLSAAFDQTLPWWDSLGKFGLTLLSLGSSFKGGEVTPLFVMGATLGNSFAQWMALPVSAMAALGLVGVFAAATRTPWASSVLAIELFGLDIALFALFVCWIACWVAGRRGLYTPKT</sequence>
<dbReference type="InterPro" id="IPR050368">
    <property type="entry name" value="ClC-type_chloride_channel"/>
</dbReference>
<feature type="transmembrane region" description="Helical" evidence="6">
    <location>
        <begin position="213"/>
        <end position="235"/>
    </location>
</feature>
<dbReference type="EMBL" id="JBANFI010000009">
    <property type="protein sequence ID" value="MFK7161740.1"/>
    <property type="molecule type" value="Genomic_DNA"/>
</dbReference>
<dbReference type="SUPFAM" id="SSF81340">
    <property type="entry name" value="Clc chloride channel"/>
    <property type="match status" value="1"/>
</dbReference>
<evidence type="ECO:0000256" key="3">
    <source>
        <dbReference type="ARBA" id="ARBA00022989"/>
    </source>
</evidence>
<dbReference type="PROSITE" id="PS51257">
    <property type="entry name" value="PROKAR_LIPOPROTEIN"/>
    <property type="match status" value="1"/>
</dbReference>
<protein>
    <submittedName>
        <fullName evidence="7">Chloride channel protein</fullName>
    </submittedName>
</protein>
<evidence type="ECO:0000256" key="2">
    <source>
        <dbReference type="ARBA" id="ARBA00022692"/>
    </source>
</evidence>
<comment type="subcellular location">
    <subcellularLocation>
        <location evidence="1">Membrane</location>
        <topology evidence="1">Multi-pass membrane protein</topology>
    </subcellularLocation>
</comment>
<keyword evidence="5" id="KW-0406">Ion transport</keyword>
<evidence type="ECO:0000256" key="4">
    <source>
        <dbReference type="ARBA" id="ARBA00023136"/>
    </source>
</evidence>
<keyword evidence="2 6" id="KW-0812">Transmembrane</keyword>